<dbReference type="InterPro" id="IPR013320">
    <property type="entry name" value="ConA-like_dom_sf"/>
</dbReference>
<dbReference type="SUPFAM" id="SSF49899">
    <property type="entry name" value="Concanavalin A-like lectins/glucanases"/>
    <property type="match status" value="3"/>
</dbReference>
<keyword evidence="5" id="KW-1185">Reference proteome</keyword>
<evidence type="ECO:0000259" key="3">
    <source>
        <dbReference type="Pfam" id="PF20419"/>
    </source>
</evidence>
<evidence type="ECO:0000313" key="5">
    <source>
        <dbReference type="Proteomes" id="UP000321764"/>
    </source>
</evidence>
<accession>A0A5C8ZAL4</accession>
<feature type="signal peptide" evidence="2">
    <location>
        <begin position="1"/>
        <end position="24"/>
    </location>
</feature>
<dbReference type="PANTHER" id="PTHR45869:SF8">
    <property type="entry name" value="LAMG-LIKE JELLYROLL FOLD DOMAIN-CONTAINING PROTEIN"/>
    <property type="match status" value="1"/>
</dbReference>
<dbReference type="Pfam" id="PF20419">
    <property type="entry name" value="DUF6701"/>
    <property type="match status" value="1"/>
</dbReference>
<gene>
    <name evidence="4" type="ORF">FME95_06740</name>
</gene>
<dbReference type="InterPro" id="IPR051005">
    <property type="entry name" value="Pentraxin_domain"/>
</dbReference>
<dbReference type="PANTHER" id="PTHR45869">
    <property type="entry name" value="C-REACTIVE PROTEIN-RELATED"/>
    <property type="match status" value="1"/>
</dbReference>
<sequence>MKQLTLMSSAYLARLFSLLMFVLASTTSADSAFFQLNESTNWDGSSGEIVDTLTNYSSARRIGDAQIISDSDASACLAGFIPENSNSSQDAIDTGVDIDDDIGDQGTIMFWYKSEDDDENRRLFDASTDSKYFYLFLDDDNELEFKLEDSDDEDFTISSDDFDSEQWNHIAVTWDLDNDELVLYINGNQEDNDDIDSNGELGNLSTLYIGDNRQTSNIVGTDNSATGYFDDIRIIDRALDEDEIEDYADANRNCGGSGGGDDGDNDADDLTQPLAFFELSETAAWSGSSGEIIDSTGNYNNAVQVGDAQIETQADASACLAGYIPSNTDNSQDAIHTYIDIDDNVGNQGSIMFWYKTTSDENNRRLFDASTNSKYFYLVMDDNDNLEFKLEDDDDDDFAVDTNSINSYDWNHITVTWDFDDETIAIYVNGVLQDSDSFSSSGDIAELNTLYFGDNRTTSNIVGTNDSAAGYFDDIRIFDTALESDEVAGFAALTRSCSDTPVILIPPIAAFELSETADWNGTAGEVIDSTGNFTSAMQIGDAQIANDSYQEASACLAGYIPNNRNTTQDAIDTGININDDIGNKGTILFWYRSVANSGDNRLFDASLGNKYFYMAISSDDIVDFKLEDDADDDYNVTSISGIELQQWNHIGVTWDLDNDQMEMYINGNLTSRVSFNSSGSIADFNSLYFGDNRLISPIIGTDNSAHGYFDDIYIFDSVLSDENVDEYASVLRDCTVSDSTIHHYELDRDFYQGLTCEPLNVTVRACLDESCSQQTSELISTSFLPTSGWNGSNTKTEYSSGSSFEFQRTTASTYSFDISSSSPALDSSVSDYLRCFVGGIEQSNCQVEFVDAGYRFFEAASGSSSVSFIDLIAADTSDTLYLRATQTDESTGQCVNVQTSNIEVASEIGTSCSSTDSCVAGEQVIWNQSSDIALANPTDQQSGSDYSDIDISFGSNDTAAFTLTAPDVGIQPLTIRSEILDVDGNATGEYIEGSVSLRVRPASLVIQQTDVDNADFWTAGNDFGVTISGLDVNGNATKSFGRINDLYSVDWTGSSVADPVGGSLGAIIGGDSSDDWSSVDLASGTGISGSDGITESINADIQYQEVGMVNLVATIENYLGSDFDVTSADKLTGPSIPAYLNAEQIDSAIWGSEDDNIYQGQSAELSELSFSVQAYSSTGTLLTNYVGDYVDFNTGLDDALSKPDSQALVGGDIETGQLTWQVSNDGTLAEGDGDGTITLTANNVDLLWPRNIAGASVNDIATDISQLDLLSSALTDADGVCVKNSASETDCEALSVQLEPRTLYFVRANLPDTVAGGYYEADIDITLEALSLDSNGDFSWSTLSTDNDLASDTFYGLDFDSSVHGCTLASQSDSEAACLLLAQSAIYYGPDGTGDYMSAGEALFRVYSSDPLTGLAELQLDAPHWLTWDWSGDASIELDYTLDSTVILFGEYQGRPPVLFTRPSYR</sequence>
<dbReference type="OrthoDB" id="9790247at2"/>
<comment type="caution">
    <text evidence="4">The sequence shown here is derived from an EMBL/GenBank/DDBJ whole genome shotgun (WGS) entry which is preliminary data.</text>
</comment>
<dbReference type="Pfam" id="PF13385">
    <property type="entry name" value="Laminin_G_3"/>
    <property type="match status" value="3"/>
</dbReference>
<dbReference type="RefSeq" id="WP_147713626.1">
    <property type="nucleotide sequence ID" value="NZ_VKAD01000001.1"/>
</dbReference>
<dbReference type="Proteomes" id="UP000321764">
    <property type="component" value="Unassembled WGS sequence"/>
</dbReference>
<dbReference type="Gene3D" id="2.60.120.200">
    <property type="match status" value="3"/>
</dbReference>
<feature type="domain" description="DUF6701" evidence="3">
    <location>
        <begin position="834"/>
        <end position="1462"/>
    </location>
</feature>
<evidence type="ECO:0000256" key="2">
    <source>
        <dbReference type="SAM" id="SignalP"/>
    </source>
</evidence>
<evidence type="ECO:0000313" key="4">
    <source>
        <dbReference type="EMBL" id="TXR54228.1"/>
    </source>
</evidence>
<dbReference type="InterPro" id="IPR046524">
    <property type="entry name" value="DUF6701"/>
</dbReference>
<dbReference type="EMBL" id="VKAD01000001">
    <property type="protein sequence ID" value="TXR54228.1"/>
    <property type="molecule type" value="Genomic_DNA"/>
</dbReference>
<protein>
    <submittedName>
        <fullName evidence="4">LamG domain-containing protein</fullName>
    </submittedName>
</protein>
<proteinExistence type="predicted"/>
<feature type="chain" id="PRO_5022754625" evidence="2">
    <location>
        <begin position="25"/>
        <end position="1466"/>
    </location>
</feature>
<name>A0A5C8ZAL4_9GAMM</name>
<evidence type="ECO:0000256" key="1">
    <source>
        <dbReference type="SAM" id="MobiDB-lite"/>
    </source>
</evidence>
<keyword evidence="2" id="KW-0732">Signal</keyword>
<organism evidence="4 5">
    <name type="scientific">Reinekea thalattae</name>
    <dbReference type="NCBI Taxonomy" id="2593301"/>
    <lineage>
        <taxon>Bacteria</taxon>
        <taxon>Pseudomonadati</taxon>
        <taxon>Pseudomonadota</taxon>
        <taxon>Gammaproteobacteria</taxon>
        <taxon>Oceanospirillales</taxon>
        <taxon>Saccharospirillaceae</taxon>
        <taxon>Reinekea</taxon>
    </lineage>
</organism>
<feature type="region of interest" description="Disordered" evidence="1">
    <location>
        <begin position="249"/>
        <end position="268"/>
    </location>
</feature>
<reference evidence="4 5" key="1">
    <citation type="submission" date="2019-07" db="EMBL/GenBank/DDBJ databases">
        <title>Reinekea sp. strain SSH23 genome sequencing and assembly.</title>
        <authorList>
            <person name="Kim I."/>
        </authorList>
    </citation>
    <scope>NUCLEOTIDE SEQUENCE [LARGE SCALE GENOMIC DNA]</scope>
    <source>
        <strain evidence="4 5">SSH23</strain>
    </source>
</reference>